<dbReference type="InterPro" id="IPR027944">
    <property type="entry name" value="SEO_C"/>
</dbReference>
<dbReference type="Proteomes" id="UP000237000">
    <property type="component" value="Unassembled WGS sequence"/>
</dbReference>
<accession>A0A2P5ECP3</accession>
<feature type="region of interest" description="Disordered" evidence="1">
    <location>
        <begin position="1"/>
        <end position="22"/>
    </location>
</feature>
<dbReference type="PANTHER" id="PTHR33232:SF18">
    <property type="entry name" value="PROTEIN SIEVE ELEMENT OCCLUSION B-LIKE"/>
    <property type="match status" value="1"/>
</dbReference>
<dbReference type="EMBL" id="JXTC01000180">
    <property type="protein sequence ID" value="PON83305.1"/>
    <property type="molecule type" value="Genomic_DNA"/>
</dbReference>
<sequence length="636" mass="73644">MKYADAYTAQPQDTKQAEENIPTPINTNFNVPLLVLKQILSEMTSIDKTQSGQKISHGITMRILKSLEKYSWEAKAMLTLAAFSMEFRDFSCPLSRQIHQSAADQDVAESLAIHTKMLFFTKSSEPEKFQPQVVNELKLIKDCMMTAVLVMEKILKLEKLSSVYDKESHTHELKTNSLMAYSYWIIMTVVTCATKIPTREEGENPQGFWKPYTDKIHEILGILETSLKHLTQKNEEAEQYWVTVQKSINPTDIADLLHPLLFGNRHIFDYSNRRWINTDPLRGKVGLLFVTNKMSLSGEDSRFMEAIKNKIDGEKNFQLVWIPVMDIIVSNYSEISNNTSNWSSGSKYASYCFPTARNVNTPAITYIKEEWHFKEKTMLVVMNERGIIENYDAIDLLRHWGMEAFPFNKVAEARILDKVNWPETLVSDLGVPDLKQWIKDEERHIFFYGGRDHEWIQKFEKTIQIVEKLATSSEIIKTSQFCVERSNTYDNESNGNNVYLKFWSGAEKILSATEANKNFDSETRQIQKLLSYKYQDGWVMICQGRRVVMCGQGETVLKALEEFNAKWDKRSSFEEYFLECYNYVIEQYGVPCCRVEIQGSYGKELEKMQCTECSNTLKPKITYECCHEGTPKATHR</sequence>
<proteinExistence type="predicted"/>
<evidence type="ECO:0000259" key="3">
    <source>
        <dbReference type="Pfam" id="PF14577"/>
    </source>
</evidence>
<dbReference type="Pfam" id="PF14576">
    <property type="entry name" value="SEO_N"/>
    <property type="match status" value="1"/>
</dbReference>
<organism evidence="4 5">
    <name type="scientific">Trema orientale</name>
    <name type="common">Charcoal tree</name>
    <name type="synonym">Celtis orientalis</name>
    <dbReference type="NCBI Taxonomy" id="63057"/>
    <lineage>
        <taxon>Eukaryota</taxon>
        <taxon>Viridiplantae</taxon>
        <taxon>Streptophyta</taxon>
        <taxon>Embryophyta</taxon>
        <taxon>Tracheophyta</taxon>
        <taxon>Spermatophyta</taxon>
        <taxon>Magnoliopsida</taxon>
        <taxon>eudicotyledons</taxon>
        <taxon>Gunneridae</taxon>
        <taxon>Pentapetalae</taxon>
        <taxon>rosids</taxon>
        <taxon>fabids</taxon>
        <taxon>Rosales</taxon>
        <taxon>Cannabaceae</taxon>
        <taxon>Trema</taxon>
    </lineage>
</organism>
<keyword evidence="5" id="KW-1185">Reference proteome</keyword>
<dbReference type="InterPro" id="IPR027942">
    <property type="entry name" value="SEO_N"/>
</dbReference>
<dbReference type="GO" id="GO:0010088">
    <property type="term" value="P:phloem development"/>
    <property type="evidence" value="ECO:0007669"/>
    <property type="project" value="InterPro"/>
</dbReference>
<protein>
    <submittedName>
        <fullName evidence="4">Sieve element occlusion</fullName>
    </submittedName>
</protein>
<reference evidence="5" key="1">
    <citation type="submission" date="2016-06" db="EMBL/GenBank/DDBJ databases">
        <title>Parallel loss of symbiosis genes in relatives of nitrogen-fixing non-legume Parasponia.</title>
        <authorList>
            <person name="Van Velzen R."/>
            <person name="Holmer R."/>
            <person name="Bu F."/>
            <person name="Rutten L."/>
            <person name="Van Zeijl A."/>
            <person name="Liu W."/>
            <person name="Santuari L."/>
            <person name="Cao Q."/>
            <person name="Sharma T."/>
            <person name="Shen D."/>
            <person name="Roswanjaya Y."/>
            <person name="Wardhani T."/>
            <person name="Kalhor M.S."/>
            <person name="Jansen J."/>
            <person name="Van den Hoogen J."/>
            <person name="Gungor B."/>
            <person name="Hartog M."/>
            <person name="Hontelez J."/>
            <person name="Verver J."/>
            <person name="Yang W.-C."/>
            <person name="Schijlen E."/>
            <person name="Repin R."/>
            <person name="Schilthuizen M."/>
            <person name="Schranz E."/>
            <person name="Heidstra R."/>
            <person name="Miyata K."/>
            <person name="Fedorova E."/>
            <person name="Kohlen W."/>
            <person name="Bisseling T."/>
            <person name="Smit S."/>
            <person name="Geurts R."/>
        </authorList>
    </citation>
    <scope>NUCLEOTIDE SEQUENCE [LARGE SCALE GENOMIC DNA]</scope>
    <source>
        <strain evidence="5">cv. RG33-2</strain>
    </source>
</reference>
<evidence type="ECO:0000259" key="2">
    <source>
        <dbReference type="Pfam" id="PF14576"/>
    </source>
</evidence>
<evidence type="ECO:0000313" key="5">
    <source>
        <dbReference type="Proteomes" id="UP000237000"/>
    </source>
</evidence>
<name>A0A2P5ECP3_TREOI</name>
<feature type="domain" description="Sieve element occlusion N-terminal" evidence="2">
    <location>
        <begin position="10"/>
        <end position="241"/>
    </location>
</feature>
<dbReference type="InParanoid" id="A0A2P5ECP3"/>
<evidence type="ECO:0000313" key="4">
    <source>
        <dbReference type="EMBL" id="PON83305.1"/>
    </source>
</evidence>
<dbReference type="Pfam" id="PF14577">
    <property type="entry name" value="SEO_C"/>
    <property type="match status" value="1"/>
</dbReference>
<gene>
    <name evidence="4" type="ORF">TorRG33x02_208720</name>
</gene>
<dbReference type="InterPro" id="IPR039299">
    <property type="entry name" value="SEOA"/>
</dbReference>
<evidence type="ECO:0000256" key="1">
    <source>
        <dbReference type="SAM" id="MobiDB-lite"/>
    </source>
</evidence>
<dbReference type="OrthoDB" id="1646430at2759"/>
<dbReference type="PANTHER" id="PTHR33232">
    <property type="entry name" value="PROTEIN SIEVE ELEMENT OCCLUSION B-LIKE"/>
    <property type="match status" value="1"/>
</dbReference>
<feature type="domain" description="Sieve element occlusion C-terminal" evidence="3">
    <location>
        <begin position="423"/>
        <end position="627"/>
    </location>
</feature>
<dbReference type="AlphaFoldDB" id="A0A2P5ECP3"/>
<dbReference type="STRING" id="63057.A0A2P5ECP3"/>
<comment type="caution">
    <text evidence="4">The sequence shown here is derived from an EMBL/GenBank/DDBJ whole genome shotgun (WGS) entry which is preliminary data.</text>
</comment>